<dbReference type="EMBL" id="SADE01000001">
    <property type="protein sequence ID" value="RVU38792.1"/>
    <property type="molecule type" value="Genomic_DNA"/>
</dbReference>
<dbReference type="RefSeq" id="WP_127764164.1">
    <property type="nucleotide sequence ID" value="NZ_SADE01000001.1"/>
</dbReference>
<dbReference type="InterPro" id="IPR004447">
    <property type="entry name" value="Peptidase_S41A"/>
</dbReference>
<evidence type="ECO:0000256" key="2">
    <source>
        <dbReference type="ARBA" id="ARBA00022670"/>
    </source>
</evidence>
<protein>
    <submittedName>
        <fullName evidence="8">PDZ domain-containing protein</fullName>
    </submittedName>
</protein>
<dbReference type="GO" id="GO:0030288">
    <property type="term" value="C:outer membrane-bounded periplasmic space"/>
    <property type="evidence" value="ECO:0007669"/>
    <property type="project" value="TreeGrafter"/>
</dbReference>
<evidence type="ECO:0000259" key="7">
    <source>
        <dbReference type="PROSITE" id="PS50106"/>
    </source>
</evidence>
<evidence type="ECO:0000256" key="6">
    <source>
        <dbReference type="SAM" id="SignalP"/>
    </source>
</evidence>
<dbReference type="GO" id="GO:0006508">
    <property type="term" value="P:proteolysis"/>
    <property type="evidence" value="ECO:0007669"/>
    <property type="project" value="UniProtKB-KW"/>
</dbReference>
<proteinExistence type="inferred from homology"/>
<keyword evidence="4 5" id="KW-0720">Serine protease</keyword>
<dbReference type="SMART" id="SM00228">
    <property type="entry name" value="PDZ"/>
    <property type="match status" value="1"/>
</dbReference>
<keyword evidence="9" id="KW-1185">Reference proteome</keyword>
<keyword evidence="6" id="KW-0732">Signal</keyword>
<dbReference type="InterPro" id="IPR001478">
    <property type="entry name" value="PDZ"/>
</dbReference>
<dbReference type="PROSITE" id="PS50106">
    <property type="entry name" value="PDZ"/>
    <property type="match status" value="1"/>
</dbReference>
<dbReference type="OrthoDB" id="9812068at2"/>
<reference evidence="9" key="1">
    <citation type="submission" date="2019-01" db="EMBL/GenBank/DDBJ databases">
        <title>Gri0909 isolated from a small marine red alga.</title>
        <authorList>
            <person name="Kim J."/>
            <person name="Jeong S.E."/>
            <person name="Jeon C.O."/>
        </authorList>
    </citation>
    <scope>NUCLEOTIDE SEQUENCE [LARGE SCALE GENOMIC DNA]</scope>
    <source>
        <strain evidence="9">Gri0909</strain>
    </source>
</reference>
<dbReference type="GO" id="GO:0008236">
    <property type="term" value="F:serine-type peptidase activity"/>
    <property type="evidence" value="ECO:0007669"/>
    <property type="project" value="UniProtKB-KW"/>
</dbReference>
<gene>
    <name evidence="8" type="ORF">EOI86_05860</name>
</gene>
<keyword evidence="2 5" id="KW-0645">Protease</keyword>
<dbReference type="PANTHER" id="PTHR32060">
    <property type="entry name" value="TAIL-SPECIFIC PROTEASE"/>
    <property type="match status" value="1"/>
</dbReference>
<evidence type="ECO:0000313" key="9">
    <source>
        <dbReference type="Proteomes" id="UP000287447"/>
    </source>
</evidence>
<evidence type="ECO:0000256" key="3">
    <source>
        <dbReference type="ARBA" id="ARBA00022801"/>
    </source>
</evidence>
<dbReference type="GO" id="GO:0004175">
    <property type="term" value="F:endopeptidase activity"/>
    <property type="evidence" value="ECO:0007669"/>
    <property type="project" value="TreeGrafter"/>
</dbReference>
<dbReference type="NCBIfam" id="TIGR00225">
    <property type="entry name" value="prc"/>
    <property type="match status" value="1"/>
</dbReference>
<dbReference type="InterPro" id="IPR029045">
    <property type="entry name" value="ClpP/crotonase-like_dom_sf"/>
</dbReference>
<dbReference type="PANTHER" id="PTHR32060:SF30">
    <property type="entry name" value="CARBOXY-TERMINAL PROCESSING PROTEASE CTPA"/>
    <property type="match status" value="1"/>
</dbReference>
<feature type="signal peptide" evidence="6">
    <location>
        <begin position="1"/>
        <end position="22"/>
    </location>
</feature>
<evidence type="ECO:0000313" key="8">
    <source>
        <dbReference type="EMBL" id="RVU38792.1"/>
    </source>
</evidence>
<dbReference type="Gene3D" id="2.30.42.10">
    <property type="match status" value="1"/>
</dbReference>
<keyword evidence="3 5" id="KW-0378">Hydrolase</keyword>
<accession>A0A437QW95</accession>
<dbReference type="CDD" id="cd07560">
    <property type="entry name" value="Peptidase_S41_CPP"/>
    <property type="match status" value="1"/>
</dbReference>
<dbReference type="AlphaFoldDB" id="A0A437QW95"/>
<sequence length="514" mass="54525">MFIRGTKRLLGAALMLALAACAGGQDLRNDGPPSLTAEMFGAILSAIEINYIEPQDAESLTLSALESIREIDPGFSVDSDEGAILLIYRDSEVYRTDIPAEERLDLWAIQADNILTVARSVSAPLRDTPDEKLYGIMFGSMVGHLDRYTRYAGADEAQSNRESRQGFGGIGVSVGPHPLGARVLTVTPGHPAQAAGIHGGDILITIDGRALGGMPLRQIIRKLRGPVEKPVVLSISRAGLQNPLTVTVGRTHIVPNTVFFMPKGNAAIIRITAFNDRTPKRVAEAVSEAQAALGTDLTGYILDLRGNPGGLLDKAIDVADLFLHSGTISRTDGRNPRSFQDFEAEPGDISAGKPVAVLIDGATASAAEVLAAALQDQGRAVPIGSSSFGKGTVQTVLDLPNGGELILTWARLLAPSGYVLHEAGVMPTICSQQSVPPDSLLRHVLLVEPATTIHNLSLRRRVGPNDAAAREHVATLCPWRPDEGPDLTTTTGIRLLSSPDLYQTAITLELPPAT</sequence>
<dbReference type="InterPro" id="IPR005151">
    <property type="entry name" value="Tail-specific_protease"/>
</dbReference>
<dbReference type="Proteomes" id="UP000287447">
    <property type="component" value="Unassembled WGS sequence"/>
</dbReference>
<name>A0A437QW95_9PROT</name>
<dbReference type="SMART" id="SM00245">
    <property type="entry name" value="TSPc"/>
    <property type="match status" value="1"/>
</dbReference>
<dbReference type="Gene3D" id="3.90.226.10">
    <property type="entry name" value="2-enoyl-CoA Hydratase, Chain A, domain 1"/>
    <property type="match status" value="1"/>
</dbReference>
<dbReference type="Gene3D" id="3.30.750.44">
    <property type="match status" value="1"/>
</dbReference>
<feature type="chain" id="PRO_5019265712" evidence="6">
    <location>
        <begin position="23"/>
        <end position="514"/>
    </location>
</feature>
<evidence type="ECO:0000256" key="1">
    <source>
        <dbReference type="ARBA" id="ARBA00009179"/>
    </source>
</evidence>
<dbReference type="GO" id="GO:0007165">
    <property type="term" value="P:signal transduction"/>
    <property type="evidence" value="ECO:0007669"/>
    <property type="project" value="TreeGrafter"/>
</dbReference>
<dbReference type="SUPFAM" id="SSF50156">
    <property type="entry name" value="PDZ domain-like"/>
    <property type="match status" value="1"/>
</dbReference>
<organism evidence="8 9">
    <name type="scientific">Hwanghaeella grinnelliae</name>
    <dbReference type="NCBI Taxonomy" id="2500179"/>
    <lineage>
        <taxon>Bacteria</taxon>
        <taxon>Pseudomonadati</taxon>
        <taxon>Pseudomonadota</taxon>
        <taxon>Alphaproteobacteria</taxon>
        <taxon>Rhodospirillales</taxon>
        <taxon>Rhodospirillaceae</taxon>
        <taxon>Hwanghaeella</taxon>
    </lineage>
</organism>
<comment type="caution">
    <text evidence="8">The sequence shown here is derived from an EMBL/GenBank/DDBJ whole genome shotgun (WGS) entry which is preliminary data.</text>
</comment>
<evidence type="ECO:0000256" key="5">
    <source>
        <dbReference type="RuleBase" id="RU004404"/>
    </source>
</evidence>
<dbReference type="CDD" id="cd06782">
    <property type="entry name" value="cpPDZ_CPP-like"/>
    <property type="match status" value="1"/>
</dbReference>
<evidence type="ECO:0000256" key="4">
    <source>
        <dbReference type="ARBA" id="ARBA00022825"/>
    </source>
</evidence>
<dbReference type="Pfam" id="PF03572">
    <property type="entry name" value="Peptidase_S41"/>
    <property type="match status" value="1"/>
</dbReference>
<dbReference type="SUPFAM" id="SSF52096">
    <property type="entry name" value="ClpP/crotonase"/>
    <property type="match status" value="1"/>
</dbReference>
<feature type="domain" description="PDZ" evidence="7">
    <location>
        <begin position="156"/>
        <end position="224"/>
    </location>
</feature>
<dbReference type="PROSITE" id="PS51257">
    <property type="entry name" value="PROKAR_LIPOPROTEIN"/>
    <property type="match status" value="1"/>
</dbReference>
<dbReference type="InterPro" id="IPR036034">
    <property type="entry name" value="PDZ_sf"/>
</dbReference>
<dbReference type="Pfam" id="PF00595">
    <property type="entry name" value="PDZ"/>
    <property type="match status" value="1"/>
</dbReference>
<comment type="similarity">
    <text evidence="1 5">Belongs to the peptidase S41A family.</text>
</comment>